<comment type="similarity">
    <text evidence="1">Belongs to the histidine acid phosphatase family.</text>
</comment>
<dbReference type="InterPro" id="IPR029033">
    <property type="entry name" value="His_PPase_superfam"/>
</dbReference>
<proteinExistence type="inferred from homology"/>
<dbReference type="WBParaSite" id="DME_0000425501-mRNA-1">
    <property type="protein sequence ID" value="DME_0000425501-mRNA-1"/>
    <property type="gene ID" value="DME_0000425501"/>
</dbReference>
<sequence>MNETLMKEFDRVIWIALERLLGMGDYYNETLVRLRGGLILRNAVEEIEKRLNCKDTDNCLYFYGLSAHDVTLVALFSLFNEISQFLGEIPHIGYGANVVFELWNINGQYKIKILYANQYDEEPFPITKFAKGCDGKEEFCDISNFLNASHSLYPSDLIKECASTSREINLDSESDGKLVKRAIETDYLDEILEPLLWM</sequence>
<reference evidence="2 4" key="2">
    <citation type="submission" date="2018-11" db="EMBL/GenBank/DDBJ databases">
        <authorList>
            <consortium name="Pathogen Informatics"/>
        </authorList>
    </citation>
    <scope>NUCLEOTIDE SEQUENCE [LARGE SCALE GENOMIC DNA]</scope>
</reference>
<keyword evidence="4" id="KW-1185">Reference proteome</keyword>
<organism evidence="3 5">
    <name type="scientific">Dracunculus medinensis</name>
    <name type="common">Guinea worm</name>
    <dbReference type="NCBI Taxonomy" id="318479"/>
    <lineage>
        <taxon>Eukaryota</taxon>
        <taxon>Metazoa</taxon>
        <taxon>Ecdysozoa</taxon>
        <taxon>Nematoda</taxon>
        <taxon>Chromadorea</taxon>
        <taxon>Rhabditida</taxon>
        <taxon>Spirurina</taxon>
        <taxon>Dracunculoidea</taxon>
        <taxon>Dracunculidae</taxon>
        <taxon>Dracunculus</taxon>
    </lineage>
</organism>
<evidence type="ECO:0000313" key="2">
    <source>
        <dbReference type="EMBL" id="VDN58165.1"/>
    </source>
</evidence>
<dbReference type="InterPro" id="IPR050645">
    <property type="entry name" value="Histidine_acid_phosphatase"/>
</dbReference>
<dbReference type="GO" id="GO:0016791">
    <property type="term" value="F:phosphatase activity"/>
    <property type="evidence" value="ECO:0007669"/>
    <property type="project" value="UniProtKB-ARBA"/>
</dbReference>
<reference evidence="5" key="1">
    <citation type="submission" date="2017-02" db="UniProtKB">
        <authorList>
            <consortium name="WormBaseParasite"/>
        </authorList>
    </citation>
    <scope>IDENTIFICATION</scope>
</reference>
<evidence type="ECO:0000313" key="4">
    <source>
        <dbReference type="Proteomes" id="UP000274756"/>
    </source>
</evidence>
<accession>A0A0N4UAR4</accession>
<dbReference type="AlphaFoldDB" id="A0A0N4UAR4"/>
<dbReference type="Proteomes" id="UP000274756">
    <property type="component" value="Unassembled WGS sequence"/>
</dbReference>
<dbReference type="SUPFAM" id="SSF53254">
    <property type="entry name" value="Phosphoglycerate mutase-like"/>
    <property type="match status" value="1"/>
</dbReference>
<dbReference type="STRING" id="318479.A0A0N4UAR4"/>
<evidence type="ECO:0000313" key="3">
    <source>
        <dbReference type="Proteomes" id="UP000038040"/>
    </source>
</evidence>
<dbReference type="EMBL" id="UYYG01001166">
    <property type="protein sequence ID" value="VDN58165.1"/>
    <property type="molecule type" value="Genomic_DNA"/>
</dbReference>
<dbReference type="Proteomes" id="UP000038040">
    <property type="component" value="Unplaced"/>
</dbReference>
<dbReference type="InterPro" id="IPR000560">
    <property type="entry name" value="His_Pase_clade-2"/>
</dbReference>
<dbReference type="PANTHER" id="PTHR11567:SF198">
    <property type="entry name" value="HISTIDINE ACID PHOSPHATASE"/>
    <property type="match status" value="1"/>
</dbReference>
<evidence type="ECO:0000313" key="5">
    <source>
        <dbReference type="WBParaSite" id="DME_0000425501-mRNA-1"/>
    </source>
</evidence>
<dbReference type="Gene3D" id="3.40.50.1240">
    <property type="entry name" value="Phosphoglycerate mutase-like"/>
    <property type="match status" value="1"/>
</dbReference>
<name>A0A0N4UAR4_DRAME</name>
<evidence type="ECO:0000256" key="1">
    <source>
        <dbReference type="ARBA" id="ARBA00005375"/>
    </source>
</evidence>
<dbReference type="OrthoDB" id="5821688at2759"/>
<dbReference type="PANTHER" id="PTHR11567">
    <property type="entry name" value="ACID PHOSPHATASE-RELATED"/>
    <property type="match status" value="1"/>
</dbReference>
<protein>
    <submittedName>
        <fullName evidence="5">Phosphatase</fullName>
    </submittedName>
</protein>
<dbReference type="Pfam" id="PF00328">
    <property type="entry name" value="His_Phos_2"/>
    <property type="match status" value="1"/>
</dbReference>
<gene>
    <name evidence="2" type="ORF">DME_LOCUS8138</name>
</gene>